<gene>
    <name evidence="9" type="primary">NLRC3</name>
</gene>
<dbReference type="SMART" id="SM00368">
    <property type="entry name" value="LRR_RI"/>
    <property type="match status" value="14"/>
</dbReference>
<dbReference type="InterPro" id="IPR007111">
    <property type="entry name" value="NACHT_NTPase"/>
</dbReference>
<dbReference type="InterPro" id="IPR001611">
    <property type="entry name" value="Leu-rich_rpt"/>
</dbReference>
<keyword evidence="5" id="KW-0547">Nucleotide-binding</keyword>
<protein>
    <submittedName>
        <fullName evidence="9">NLR family CARD domain-containing protein 3 isoform X2</fullName>
    </submittedName>
</protein>
<dbReference type="Pfam" id="PF17776">
    <property type="entry name" value="NLRC4_HD2"/>
    <property type="match status" value="1"/>
</dbReference>
<keyword evidence="4" id="KW-0677">Repeat</keyword>
<evidence type="ECO:0000259" key="7">
    <source>
        <dbReference type="PROSITE" id="PS50837"/>
    </source>
</evidence>
<dbReference type="Pfam" id="PF13516">
    <property type="entry name" value="LRR_6"/>
    <property type="match status" value="13"/>
</dbReference>
<dbReference type="InterPro" id="IPR051261">
    <property type="entry name" value="NLR"/>
</dbReference>
<evidence type="ECO:0000256" key="6">
    <source>
        <dbReference type="ARBA" id="ARBA00022840"/>
    </source>
</evidence>
<evidence type="ECO:0000256" key="5">
    <source>
        <dbReference type="ARBA" id="ARBA00022741"/>
    </source>
</evidence>
<dbReference type="InterPro" id="IPR041075">
    <property type="entry name" value="NOD1/2_WH"/>
</dbReference>
<evidence type="ECO:0000256" key="4">
    <source>
        <dbReference type="ARBA" id="ARBA00022737"/>
    </source>
</evidence>
<dbReference type="Gene3D" id="3.80.10.10">
    <property type="entry name" value="Ribonuclease Inhibitor"/>
    <property type="match status" value="4"/>
</dbReference>
<organism evidence="8 9">
    <name type="scientific">Pogona vitticeps</name>
    <name type="common">central bearded dragon</name>
    <dbReference type="NCBI Taxonomy" id="103695"/>
    <lineage>
        <taxon>Eukaryota</taxon>
        <taxon>Metazoa</taxon>
        <taxon>Chordata</taxon>
        <taxon>Craniata</taxon>
        <taxon>Vertebrata</taxon>
        <taxon>Euteleostomi</taxon>
        <taxon>Lepidosauria</taxon>
        <taxon>Squamata</taxon>
        <taxon>Bifurcata</taxon>
        <taxon>Unidentata</taxon>
        <taxon>Episquamata</taxon>
        <taxon>Toxicofera</taxon>
        <taxon>Iguania</taxon>
        <taxon>Acrodonta</taxon>
        <taxon>Agamidae</taxon>
        <taxon>Amphibolurinae</taxon>
        <taxon>Pogona</taxon>
    </lineage>
</organism>
<keyword evidence="2" id="KW-0963">Cytoplasm</keyword>
<dbReference type="Pfam" id="PF05729">
    <property type="entry name" value="NACHT"/>
    <property type="match status" value="1"/>
</dbReference>
<keyword evidence="3" id="KW-0433">Leucine-rich repeat</keyword>
<evidence type="ECO:0000256" key="3">
    <source>
        <dbReference type="ARBA" id="ARBA00022614"/>
    </source>
</evidence>
<dbReference type="InterPro" id="IPR041267">
    <property type="entry name" value="NLRP_HD2"/>
</dbReference>
<dbReference type="InterPro" id="IPR027417">
    <property type="entry name" value="P-loop_NTPase"/>
</dbReference>
<dbReference type="InterPro" id="IPR032675">
    <property type="entry name" value="LRR_dom_sf"/>
</dbReference>
<proteinExistence type="predicted"/>
<dbReference type="Pfam" id="PF17779">
    <property type="entry name" value="WHD_NOD2"/>
    <property type="match status" value="1"/>
</dbReference>
<accession>A0ABM5EZM8</accession>
<dbReference type="Proteomes" id="UP001652642">
    <property type="component" value="Chromosome 13"/>
</dbReference>
<dbReference type="SUPFAM" id="SSF52047">
    <property type="entry name" value="RNI-like"/>
    <property type="match status" value="2"/>
</dbReference>
<evidence type="ECO:0000256" key="1">
    <source>
        <dbReference type="ARBA" id="ARBA00004496"/>
    </source>
</evidence>
<dbReference type="Gene3D" id="3.40.50.300">
    <property type="entry name" value="P-loop containing nucleotide triphosphate hydrolases"/>
    <property type="match status" value="1"/>
</dbReference>
<feature type="domain" description="NACHT" evidence="7">
    <location>
        <begin position="86"/>
        <end position="218"/>
    </location>
</feature>
<reference evidence="9" key="1">
    <citation type="submission" date="2025-08" db="UniProtKB">
        <authorList>
            <consortium name="RefSeq"/>
        </authorList>
    </citation>
    <scope>IDENTIFICATION</scope>
</reference>
<sequence length="1010" mass="110816">MQQEPEPRPMVPKPMETLQNWCGMNAEFVPLERLTSLLLVEGLTDLQQKQHDFVQIETTKGLRNTSKKIPLEKLFLPLSKYSIPPRTSVTIGVAGIGKSTLVKFFVHAWGKGEIGKEFVFVLPLTFRELNAYEKLSAERLVRLACPHLTELSFLSVGCARTLLILDGLDEFKTLLDFSNTIVCTDLQKEIQVENLITNIIRGNLLQEVSIWITSRPTATSQIPAGLMDRMTEIQGFGDAEIKDCIEHMFPESQHLSDAVVHHLKTNRSLYILCTVPAFCRICGSSVGYFLKNSDCSPETSAVPKTLSEIYSYYFKMALYGECQGKQKEVLRIDQVAPNFKKAMGCLGRLAFYGLIKRKTMFHEQDIKAYGVDLSSLHVSLSNRLLLKEETPLSTIYYFPHLTFQEFLAASYYYSTAKRALFDLFVESGMSWPKLGFYSHFKNAIQRSLQSEDGHLDLFVRFLAGLLSSQVNKALSDWFLVRDEHHHYRSYVVGFLQNLLGMEQDVSCRTVNLMRCLHEMHHLEVAVVVEEAMKNENLAGVLTPAHCSALAYLLQTSEVCSEEANLSNGLTHHAFRSLLPQLLYCSNLRLDCNQFKDGAMDLLSSVLSGKDCQIQKISLAENEIGNKGAKALARSLMVNRSLMSLDLRNNSIGPKGAKALADSMRINQYLLSLNLQNNTIKEEGTKCLGEALIHNQTLRTLQLQKNSVGPQGSKKIAEALKKNSGLRELVLSSNCVGDAGAAALADGLKVNHSLLTLDLQSNSISDTGVTALTKALCSNQGLTGLNLRENSISKEGAREIANALQVNSTLRNLDLAANLLQDEGVQVIALALKENRALTSLHLQWNFIQSKAAKALSQALQVNKSLAVLDLQENAIGDEGAGALASALRVNSTLTALSLQVAQIGESGAKALADALVINKSLVVLDLRGNAIGLAGAKAMASALKVNRTLRSLNLQENSLGMDGAICIATALTGSHSLTYINLQGNQIGDSGAKVIADAIRTNVPSCVVKM</sequence>
<evidence type="ECO:0000313" key="9">
    <source>
        <dbReference type="RefSeq" id="XP_072838598.1"/>
    </source>
</evidence>
<dbReference type="PANTHER" id="PTHR24106">
    <property type="entry name" value="NACHT, LRR AND CARD DOMAINS-CONTAINING"/>
    <property type="match status" value="1"/>
</dbReference>
<keyword evidence="8" id="KW-1185">Reference proteome</keyword>
<comment type="subcellular location">
    <subcellularLocation>
        <location evidence="1">Cytoplasm</location>
    </subcellularLocation>
</comment>
<dbReference type="GeneID" id="110089418"/>
<evidence type="ECO:0000256" key="2">
    <source>
        <dbReference type="ARBA" id="ARBA00022490"/>
    </source>
</evidence>
<dbReference type="RefSeq" id="XP_072838598.1">
    <property type="nucleotide sequence ID" value="XM_072982497.1"/>
</dbReference>
<keyword evidence="6" id="KW-0067">ATP-binding</keyword>
<dbReference type="PROSITE" id="PS50837">
    <property type="entry name" value="NACHT"/>
    <property type="match status" value="1"/>
</dbReference>
<name>A0ABM5EZM8_9SAUR</name>
<evidence type="ECO:0000313" key="8">
    <source>
        <dbReference type="Proteomes" id="UP001652642"/>
    </source>
</evidence>